<dbReference type="Pfam" id="PF00271">
    <property type="entry name" value="Helicase_C"/>
    <property type="match status" value="1"/>
</dbReference>
<reference evidence="5" key="1">
    <citation type="journal article" date="2022" name="bioRxiv">
        <title>Genomics of Preaxostyla Flagellates Illuminates Evolutionary Transitions and the Path Towards Mitochondrial Loss.</title>
        <authorList>
            <person name="Novak L.V.F."/>
            <person name="Treitli S.C."/>
            <person name="Pyrih J."/>
            <person name="Halakuc P."/>
            <person name="Pipaliya S.V."/>
            <person name="Vacek V."/>
            <person name="Brzon O."/>
            <person name="Soukal P."/>
            <person name="Eme L."/>
            <person name="Dacks J.B."/>
            <person name="Karnkowska A."/>
            <person name="Elias M."/>
            <person name="Hampl V."/>
        </authorList>
    </citation>
    <scope>NUCLEOTIDE SEQUENCE</scope>
    <source>
        <strain evidence="5">RCP-MX</strain>
    </source>
</reference>
<feature type="compositionally biased region" description="Acidic residues" evidence="2">
    <location>
        <begin position="570"/>
        <end position="608"/>
    </location>
</feature>
<dbReference type="PANTHER" id="PTHR45629">
    <property type="entry name" value="SNF2/RAD54 FAMILY MEMBER"/>
    <property type="match status" value="1"/>
</dbReference>
<feature type="compositionally biased region" description="Low complexity" evidence="2">
    <location>
        <begin position="609"/>
        <end position="622"/>
    </location>
</feature>
<evidence type="ECO:0000259" key="4">
    <source>
        <dbReference type="PROSITE" id="PS51194"/>
    </source>
</evidence>
<feature type="compositionally biased region" description="Polar residues" evidence="2">
    <location>
        <begin position="37"/>
        <end position="53"/>
    </location>
</feature>
<feature type="domain" description="Helicase C-terminal" evidence="4">
    <location>
        <begin position="662"/>
        <end position="819"/>
    </location>
</feature>
<feature type="region of interest" description="Disordered" evidence="2">
    <location>
        <begin position="970"/>
        <end position="1021"/>
    </location>
</feature>
<dbReference type="EMBL" id="JAPMOS010000053">
    <property type="protein sequence ID" value="KAJ4457140.1"/>
    <property type="molecule type" value="Genomic_DNA"/>
</dbReference>
<dbReference type="InterPro" id="IPR049730">
    <property type="entry name" value="SNF2/RAD54-like_C"/>
</dbReference>
<feature type="region of interest" description="Disordered" evidence="2">
    <location>
        <begin position="499"/>
        <end position="627"/>
    </location>
</feature>
<feature type="compositionally biased region" description="Low complexity" evidence="2">
    <location>
        <begin position="973"/>
        <end position="985"/>
    </location>
</feature>
<feature type="domain" description="Helicase ATP-binding" evidence="3">
    <location>
        <begin position="255"/>
        <end position="398"/>
    </location>
</feature>
<dbReference type="PROSITE" id="PS51192">
    <property type="entry name" value="HELICASE_ATP_BIND_1"/>
    <property type="match status" value="1"/>
</dbReference>
<dbReference type="PROSITE" id="PS51194">
    <property type="entry name" value="HELICASE_CTER"/>
    <property type="match status" value="1"/>
</dbReference>
<dbReference type="SMART" id="SM00487">
    <property type="entry name" value="DEXDc"/>
    <property type="match status" value="1"/>
</dbReference>
<evidence type="ECO:0000256" key="2">
    <source>
        <dbReference type="SAM" id="MobiDB-lite"/>
    </source>
</evidence>
<dbReference type="SMART" id="SM00490">
    <property type="entry name" value="HELICc"/>
    <property type="match status" value="1"/>
</dbReference>
<protein>
    <submittedName>
        <fullName evidence="5">DNA repair and recombination protein RAD54B</fullName>
    </submittedName>
</protein>
<sequence>MKRSNCPSQRGKGTFVSPLLNRPLPSPPPIKLSTPPVVSQPQSASAVQATPSPSHAADQTAEPTLLIFRVMHTKSSAKKHKVYDDGVVTLKGRSCALYDMEGKVVAKSMVTFPPETLHEGNTIYFGGKEAEVLCPVPAEDFTSGSIFIGTGAPTKAAPAKPRAKLLPFKRVAGPDPSPAASGDSTAPVARAAPRVRPLHDPAAPGAIVLNPGRPEHTDSGRTIVPVVVDPVLGRLLDPHQVAGVRFMYDCVTDRTPDGSGQAGCILADEMGLGKTLQALTLMWTLLKQGPSRSLAASGGPHSDLNVGVRVGAVPAIEMIHDFATGPVYRVLVVTYEQVRAHIDRLLEAPSGHRLKNSEAKTTKALASFPTRRRVMLSGTPVQNDLEEFWTMCNFVQPDALGSQLAFKRLFERPIAAARDSRALTLRTGRFVLRRTTDVLKLPPKHECVLFCRPSPLQAALYREATRAQAGDLNSARALMLATYLRCLCNHPAMVDPRHLPAPGAAPAAPKRPRRAKAAPAPRKQPPAPGPQEGEAKGTAGADAGMSRPEGEGEGEAGDAAGGADGGGEGGDGEEEEDGGSCIEADESFEAEEAEDAAQDGAEEAEEDAAPGGAAPGGPALSAEAEEAIEEGGFSAEAAFVGEQWFPPSYRPDDLSYSAKVALLDRLLQAIRARAPGERVVICSNFTKTLDHIEALLGLRGLPSVRLDGSVSAAKRAAAVGRFSDPTSNIFAFLLSARAGGQGLNLMAANHMVLFDPDWNPAIDQQAMARVHRHGQKRPVFIYRLLTTGSIEEKIYQRQMNKQGLSTTVVDMGRASRGSSIMRRFSLEDLRRLFVLRTDLPSETYALIAPPGPARRTQAAATSTASGALMRLRRAADTGDEPQGEAPTTAPAAPREQPAPTAEEESALAQWSFVTDPAALEDSVLREAASTEFDFMRQRPAWLPAPRPEEARDTAGGRVVSMVFARLVLYQGRAPQPQQPSAAPAPGGSPAPSPSPSPSPSPPPSPPPGSPCPTPGPLPSSG</sequence>
<dbReference type="InterPro" id="IPR001650">
    <property type="entry name" value="Helicase_C-like"/>
</dbReference>
<evidence type="ECO:0000259" key="3">
    <source>
        <dbReference type="PROSITE" id="PS51192"/>
    </source>
</evidence>
<dbReference type="Gene3D" id="3.40.50.300">
    <property type="entry name" value="P-loop containing nucleotide triphosphate hydrolases"/>
    <property type="match status" value="2"/>
</dbReference>
<proteinExistence type="predicted"/>
<keyword evidence="1" id="KW-0378">Hydrolase</keyword>
<gene>
    <name evidence="5" type="ORF">PAPYR_7430</name>
</gene>
<evidence type="ECO:0000313" key="5">
    <source>
        <dbReference type="EMBL" id="KAJ4457140.1"/>
    </source>
</evidence>
<name>A0ABQ8UK43_9EUKA</name>
<dbReference type="SUPFAM" id="SSF52540">
    <property type="entry name" value="P-loop containing nucleoside triphosphate hydrolases"/>
    <property type="match status" value="2"/>
</dbReference>
<dbReference type="CDD" id="cd18793">
    <property type="entry name" value="SF2_C_SNF"/>
    <property type="match status" value="1"/>
</dbReference>
<dbReference type="Pfam" id="PF00176">
    <property type="entry name" value="SNF2-rel_dom"/>
    <property type="match status" value="2"/>
</dbReference>
<feature type="region of interest" description="Disordered" evidence="2">
    <location>
        <begin position="874"/>
        <end position="906"/>
    </location>
</feature>
<comment type="caution">
    <text evidence="5">The sequence shown here is derived from an EMBL/GenBank/DDBJ whole genome shotgun (WGS) entry which is preliminary data.</text>
</comment>
<dbReference type="InterPro" id="IPR014001">
    <property type="entry name" value="Helicase_ATP-bd"/>
</dbReference>
<dbReference type="PANTHER" id="PTHR45629:SF7">
    <property type="entry name" value="DNA EXCISION REPAIR PROTEIN ERCC-6-RELATED"/>
    <property type="match status" value="1"/>
</dbReference>
<organism evidence="5 6">
    <name type="scientific">Paratrimastix pyriformis</name>
    <dbReference type="NCBI Taxonomy" id="342808"/>
    <lineage>
        <taxon>Eukaryota</taxon>
        <taxon>Metamonada</taxon>
        <taxon>Preaxostyla</taxon>
        <taxon>Paratrimastigidae</taxon>
        <taxon>Paratrimastix</taxon>
    </lineage>
</organism>
<feature type="region of interest" description="Disordered" evidence="2">
    <location>
        <begin position="1"/>
        <end position="58"/>
    </location>
</feature>
<dbReference type="InterPro" id="IPR027417">
    <property type="entry name" value="P-loop_NTPase"/>
</dbReference>
<evidence type="ECO:0000256" key="1">
    <source>
        <dbReference type="ARBA" id="ARBA00022801"/>
    </source>
</evidence>
<dbReference type="InterPro" id="IPR038718">
    <property type="entry name" value="SNF2-like_sf"/>
</dbReference>
<dbReference type="InterPro" id="IPR000330">
    <property type="entry name" value="SNF2_N"/>
</dbReference>
<keyword evidence="6" id="KW-1185">Reference proteome</keyword>
<evidence type="ECO:0000313" key="6">
    <source>
        <dbReference type="Proteomes" id="UP001141327"/>
    </source>
</evidence>
<feature type="compositionally biased region" description="Gly residues" evidence="2">
    <location>
        <begin position="559"/>
        <end position="569"/>
    </location>
</feature>
<accession>A0ABQ8UK43</accession>
<feature type="compositionally biased region" description="Pro residues" evidence="2">
    <location>
        <begin position="986"/>
        <end position="1021"/>
    </location>
</feature>
<dbReference type="Gene3D" id="3.40.50.10810">
    <property type="entry name" value="Tandem AAA-ATPase domain"/>
    <property type="match status" value="2"/>
</dbReference>
<feature type="compositionally biased region" description="Low complexity" evidence="2">
    <location>
        <begin position="883"/>
        <end position="900"/>
    </location>
</feature>
<dbReference type="Proteomes" id="UP001141327">
    <property type="component" value="Unassembled WGS sequence"/>
</dbReference>
<dbReference type="InterPro" id="IPR050496">
    <property type="entry name" value="SNF2_RAD54_helicase_repair"/>
</dbReference>